<keyword evidence="6" id="KW-1185">Reference proteome</keyword>
<dbReference type="EMBL" id="KQ414688">
    <property type="protein sequence ID" value="KOC63666.1"/>
    <property type="molecule type" value="Genomic_DNA"/>
</dbReference>
<evidence type="ECO:0000259" key="4">
    <source>
        <dbReference type="Pfam" id="PF02225"/>
    </source>
</evidence>
<keyword evidence="2" id="KW-0325">Glycoprotein</keyword>
<dbReference type="Proteomes" id="UP000053825">
    <property type="component" value="Unassembled WGS sequence"/>
</dbReference>
<dbReference type="AlphaFoldDB" id="A0A0L7QYM8"/>
<keyword evidence="1 3" id="KW-0732">Signal</keyword>
<dbReference type="InterPro" id="IPR003137">
    <property type="entry name" value="PA_domain"/>
</dbReference>
<dbReference type="InterPro" id="IPR046450">
    <property type="entry name" value="PA_dom_sf"/>
</dbReference>
<evidence type="ECO:0000256" key="3">
    <source>
        <dbReference type="SAM" id="SignalP"/>
    </source>
</evidence>
<feature type="signal peptide" evidence="3">
    <location>
        <begin position="1"/>
        <end position="25"/>
    </location>
</feature>
<feature type="domain" description="PA" evidence="4">
    <location>
        <begin position="85"/>
        <end position="185"/>
    </location>
</feature>
<gene>
    <name evidence="5" type="ORF">WH47_00734</name>
</gene>
<feature type="chain" id="PRO_5005574962" evidence="3">
    <location>
        <begin position="26"/>
        <end position="223"/>
    </location>
</feature>
<reference evidence="5 6" key="1">
    <citation type="submission" date="2015-07" db="EMBL/GenBank/DDBJ databases">
        <title>The genome of Habropoda laboriosa.</title>
        <authorList>
            <person name="Pan H."/>
            <person name="Kapheim K."/>
        </authorList>
    </citation>
    <scope>NUCLEOTIDE SEQUENCE [LARGE SCALE GENOMIC DNA]</scope>
    <source>
        <strain evidence="5">0110345459</strain>
    </source>
</reference>
<evidence type="ECO:0000313" key="6">
    <source>
        <dbReference type="Proteomes" id="UP000053825"/>
    </source>
</evidence>
<proteinExistence type="predicted"/>
<dbReference type="PANTHER" id="PTHR22702:SF1">
    <property type="entry name" value="PROTEASE-ASSOCIATED DOMAIN-CONTAINING PROTEIN 1"/>
    <property type="match status" value="1"/>
</dbReference>
<dbReference type="OrthoDB" id="206201at2759"/>
<evidence type="ECO:0000313" key="5">
    <source>
        <dbReference type="EMBL" id="KOC63666.1"/>
    </source>
</evidence>
<dbReference type="Pfam" id="PF02225">
    <property type="entry name" value="PA"/>
    <property type="match status" value="1"/>
</dbReference>
<accession>A0A0L7QYM8</accession>
<evidence type="ECO:0000256" key="1">
    <source>
        <dbReference type="ARBA" id="ARBA00022729"/>
    </source>
</evidence>
<name>A0A0L7QYM8_9HYME</name>
<sequence length="223" mass="25012">MQTQRMKLFGFIFVLVLLNINISNGIGGGHSFTYKTITSFVDTSIGSDVFFEIIYPPELEYTYKLRPAKDFGAPFNASFLEEGIPLVPTDPPHGCQIAKNAKELKGRIALVERGDCSFFAKSIMAEEAGAKAVIIADYHASSLEESIISPIWTDHYYVDMIRDDTISPSKTVNIPAGFLLGKNGKMIRQTLKRLNQPFALINIPVNLTYTSFDKLHQPPWLFW</sequence>
<dbReference type="Gene3D" id="3.50.30.30">
    <property type="match status" value="1"/>
</dbReference>
<dbReference type="SUPFAM" id="SSF52025">
    <property type="entry name" value="PA domain"/>
    <property type="match status" value="1"/>
</dbReference>
<dbReference type="PANTHER" id="PTHR22702">
    <property type="entry name" value="PROTEASE-ASSOCIATED DOMAIN-CONTAINING PROTEIN"/>
    <property type="match status" value="1"/>
</dbReference>
<evidence type="ECO:0000256" key="2">
    <source>
        <dbReference type="ARBA" id="ARBA00023180"/>
    </source>
</evidence>
<protein>
    <submittedName>
        <fullName evidence="5">PRADC1-like protein</fullName>
    </submittedName>
</protein>
<organism evidence="5 6">
    <name type="scientific">Habropoda laboriosa</name>
    <dbReference type="NCBI Taxonomy" id="597456"/>
    <lineage>
        <taxon>Eukaryota</taxon>
        <taxon>Metazoa</taxon>
        <taxon>Ecdysozoa</taxon>
        <taxon>Arthropoda</taxon>
        <taxon>Hexapoda</taxon>
        <taxon>Insecta</taxon>
        <taxon>Pterygota</taxon>
        <taxon>Neoptera</taxon>
        <taxon>Endopterygota</taxon>
        <taxon>Hymenoptera</taxon>
        <taxon>Apocrita</taxon>
        <taxon>Aculeata</taxon>
        <taxon>Apoidea</taxon>
        <taxon>Anthophila</taxon>
        <taxon>Apidae</taxon>
        <taxon>Habropoda</taxon>
    </lineage>
</organism>